<reference evidence="3" key="1">
    <citation type="journal article" date="2020" name="Stud. Mycol.">
        <title>101 Dothideomycetes genomes: a test case for predicting lifestyles and emergence of pathogens.</title>
        <authorList>
            <person name="Haridas S."/>
            <person name="Albert R."/>
            <person name="Binder M."/>
            <person name="Bloem J."/>
            <person name="Labutti K."/>
            <person name="Salamov A."/>
            <person name="Andreopoulos B."/>
            <person name="Baker S."/>
            <person name="Barry K."/>
            <person name="Bills G."/>
            <person name="Bluhm B."/>
            <person name="Cannon C."/>
            <person name="Castanera R."/>
            <person name="Culley D."/>
            <person name="Daum C."/>
            <person name="Ezra D."/>
            <person name="Gonzalez J."/>
            <person name="Henrissat B."/>
            <person name="Kuo A."/>
            <person name="Liang C."/>
            <person name="Lipzen A."/>
            <person name="Lutzoni F."/>
            <person name="Magnuson J."/>
            <person name="Mondo S."/>
            <person name="Nolan M."/>
            <person name="Ohm R."/>
            <person name="Pangilinan J."/>
            <person name="Park H.-J."/>
            <person name="Ramirez L."/>
            <person name="Alfaro M."/>
            <person name="Sun H."/>
            <person name="Tritt A."/>
            <person name="Yoshinaga Y."/>
            <person name="Zwiers L.-H."/>
            <person name="Turgeon B."/>
            <person name="Goodwin S."/>
            <person name="Spatafora J."/>
            <person name="Crous P."/>
            <person name="Grigoriev I."/>
        </authorList>
    </citation>
    <scope>NUCLEOTIDE SEQUENCE</scope>
    <source>
        <strain evidence="3">CBS 379.55</strain>
    </source>
</reference>
<keyword evidence="4" id="KW-1185">Reference proteome</keyword>
<accession>A0A6A6JG99</accession>
<dbReference type="EMBL" id="ML986497">
    <property type="protein sequence ID" value="KAF2275367.1"/>
    <property type="molecule type" value="Genomic_DNA"/>
</dbReference>
<evidence type="ECO:0000259" key="2">
    <source>
        <dbReference type="Pfam" id="PF08457"/>
    </source>
</evidence>
<feature type="compositionally biased region" description="Polar residues" evidence="1">
    <location>
        <begin position="1010"/>
        <end position="1020"/>
    </location>
</feature>
<evidence type="ECO:0000256" key="1">
    <source>
        <dbReference type="SAM" id="MobiDB-lite"/>
    </source>
</evidence>
<evidence type="ECO:0000313" key="3">
    <source>
        <dbReference type="EMBL" id="KAF2275367.1"/>
    </source>
</evidence>
<name>A0A6A6JG99_WESOR</name>
<dbReference type="Pfam" id="PF08457">
    <property type="entry name" value="Sfi1"/>
    <property type="match status" value="1"/>
</dbReference>
<dbReference type="OrthoDB" id="5215300at2759"/>
<dbReference type="Proteomes" id="UP000800097">
    <property type="component" value="Unassembled WGS sequence"/>
</dbReference>
<protein>
    <submittedName>
        <fullName evidence="3">Sfi1-domain-containing protein</fullName>
    </submittedName>
</protein>
<dbReference type="InterPro" id="IPR013665">
    <property type="entry name" value="Sfi1_dom"/>
</dbReference>
<dbReference type="GeneID" id="54549609"/>
<organism evidence="3 4">
    <name type="scientific">Westerdykella ornata</name>
    <dbReference type="NCBI Taxonomy" id="318751"/>
    <lineage>
        <taxon>Eukaryota</taxon>
        <taxon>Fungi</taxon>
        <taxon>Dikarya</taxon>
        <taxon>Ascomycota</taxon>
        <taxon>Pezizomycotina</taxon>
        <taxon>Dothideomycetes</taxon>
        <taxon>Pleosporomycetidae</taxon>
        <taxon>Pleosporales</taxon>
        <taxon>Sporormiaceae</taxon>
        <taxon>Westerdykella</taxon>
    </lineage>
</organism>
<proteinExistence type="predicted"/>
<gene>
    <name evidence="3" type="ORF">EI97DRAFT_400238</name>
</gene>
<feature type="compositionally biased region" description="Basic and acidic residues" evidence="1">
    <location>
        <begin position="974"/>
        <end position="988"/>
    </location>
</feature>
<sequence>MPSSMSAPSNDIPPLTNEEIETLYDIVRDAQSLPDPPYRALFKAYDRILAQKRKTDNDGRYFTFLIRMQDDALSGHEELVDRFQRLLAAQGIQVEIDPEGEGVEVTTNLDIAAESGPIATRNAVPLARSRRGSFESFFDGSADKVPGTEYDLPVRSRRLSVAASDTGETRDARRMRPGLAGHAPLPRQLPFRGRVSTEEHRRAASVDYASQRRLRRTGSVDSRGSLRIRRDEDTGIQDLGDGEGEFSDHTDSFDRSHVQIPGVNVPLPDAGGGHQEYGFPTTPYRPSDTQIERDAETFVYHRGLALKRAYLQKWRTRLAEHLDKQQRMEAAAIAFERRVLLKASLDSWRIAFQSRRQAAETERFFQRLERRAEKARNLFLLTKAFTHWAKSAEDEVQRTSTARRHILRTKYFNAWRDITAVNELKIQHFVLAKFLDIWRSRTAAVREQSDLAVNLYEHNIVYRLYWQWFWKFGERRAPILHRIRLARETLRKWAEIVTILKEREQWASQQRDLQILRTSFSKLKERAARISSAELEADAFRRAALLSSAFYVLRNQAQLVPLQRRFVEQRNARLLHFSFQAWRRDAQHTKQAREVDRLRLLRNGFTAWNDRLRVKALQEQIGERIQLQCLYKWALASRVSLFQRVHNHRLKEKLFSDWAAKTENQENTLDRAEKRFAAFKRAQLLRSSLRKIESATVQRRGQEFLAVSVYEPRLKQRIFAKLLEKHAHLQQLDTWAERANYYVTAKNALKRWQGATEHARRVRRREAYAHMRRTVKLNLVRRTFAHWRDKSARLVECQREADDMARSRVVRTATALLRQWHDQIAHLRELETRAVQTHAQKLNTTTLAIWVDKMRGLQEMSIRAVALRNESTQIAASGCLKKLSWKVWTVKRQEETANALRGRNFEKHVRAMVRFWWEQTAERLAQKEEEEGSPSPARRRQDEESDGGGNEGDADELGELRGPDNGGDGAGDAGIHHEENEPRDETQRPETWTPFNEDALRVRELDLSFSVSPQHSQSRPRTVVASAPRPAPLRPNTYPQPQPRSEPRRGRRWPQPTTSILRRRPLDNPFPPITEASDSAPEASALDLDTHLDLEAEVDPASTFWTSTPMPPPRLEPRKAPGQNKPMAAGTQKPGYLRTPSRRAIVRERTRNQDVLGSPSKSRVGVGLRVGARSAPPGRGYRGLGERGLGGITSFEDKLREGGFEGRNRVGFA</sequence>
<feature type="region of interest" description="Disordered" evidence="1">
    <location>
        <begin position="925"/>
        <end position="992"/>
    </location>
</feature>
<dbReference type="RefSeq" id="XP_033652906.1">
    <property type="nucleotide sequence ID" value="XM_033796434.1"/>
</dbReference>
<dbReference type="AlphaFoldDB" id="A0A6A6JG99"/>
<evidence type="ECO:0000313" key="4">
    <source>
        <dbReference type="Proteomes" id="UP000800097"/>
    </source>
</evidence>
<feature type="region of interest" description="Disordered" evidence="1">
    <location>
        <begin position="161"/>
        <end position="188"/>
    </location>
</feature>
<feature type="region of interest" description="Disordered" evidence="1">
    <location>
        <begin position="1010"/>
        <end position="1191"/>
    </location>
</feature>
<feature type="compositionally biased region" description="Gly residues" evidence="1">
    <location>
        <begin position="1180"/>
        <end position="1191"/>
    </location>
</feature>
<feature type="compositionally biased region" description="Pro residues" evidence="1">
    <location>
        <begin position="1029"/>
        <end position="1044"/>
    </location>
</feature>
<feature type="domain" description="Sfi1 spindle body" evidence="2">
    <location>
        <begin position="352"/>
        <end position="920"/>
    </location>
</feature>